<dbReference type="InterPro" id="IPR025343">
    <property type="entry name" value="DUF4099"/>
</dbReference>
<evidence type="ECO:0000313" key="4">
    <source>
        <dbReference type="EMBL" id="PXV59464.1"/>
    </source>
</evidence>
<feature type="region of interest" description="Disordered" evidence="1">
    <location>
        <begin position="426"/>
        <end position="491"/>
    </location>
</feature>
<name>A0A2V3PL79_9BACT</name>
<feature type="domain" description="DUF3945" evidence="2">
    <location>
        <begin position="288"/>
        <end position="341"/>
    </location>
</feature>
<evidence type="ECO:0000256" key="1">
    <source>
        <dbReference type="SAM" id="MobiDB-lite"/>
    </source>
</evidence>
<feature type="compositionally biased region" description="Basic residues" evidence="1">
    <location>
        <begin position="482"/>
        <end position="491"/>
    </location>
</feature>
<dbReference type="InterPro" id="IPR025222">
    <property type="entry name" value="DUF3945"/>
</dbReference>
<dbReference type="Proteomes" id="UP000247973">
    <property type="component" value="Unassembled WGS sequence"/>
</dbReference>
<evidence type="ECO:0000259" key="2">
    <source>
        <dbReference type="Pfam" id="PF13101"/>
    </source>
</evidence>
<protein>
    <submittedName>
        <fullName evidence="4">Uncharacterized protein DUF3945</fullName>
    </submittedName>
</protein>
<comment type="caution">
    <text evidence="4">The sequence shown here is derived from an EMBL/GenBank/DDBJ whole genome shotgun (WGS) entry which is preliminary data.</text>
</comment>
<feature type="compositionally biased region" description="Polar residues" evidence="1">
    <location>
        <begin position="434"/>
        <end position="444"/>
    </location>
</feature>
<feature type="domain" description="DUF3945" evidence="2">
    <location>
        <begin position="368"/>
        <end position="417"/>
    </location>
</feature>
<dbReference type="AlphaFoldDB" id="A0A2V3PL79"/>
<evidence type="ECO:0000313" key="5">
    <source>
        <dbReference type="Proteomes" id="UP000247973"/>
    </source>
</evidence>
<feature type="domain" description="DUF4099" evidence="3">
    <location>
        <begin position="149"/>
        <end position="228"/>
    </location>
</feature>
<reference evidence="4 5" key="1">
    <citation type="submission" date="2018-03" db="EMBL/GenBank/DDBJ databases">
        <title>Genomic Encyclopedia of Archaeal and Bacterial Type Strains, Phase II (KMG-II): from individual species to whole genera.</title>
        <authorList>
            <person name="Goeker M."/>
        </authorList>
    </citation>
    <scope>NUCLEOTIDE SEQUENCE [LARGE SCALE GENOMIC DNA]</scope>
    <source>
        <strain evidence="4 5">DSM 100214</strain>
    </source>
</reference>
<evidence type="ECO:0000259" key="3">
    <source>
        <dbReference type="Pfam" id="PF13351"/>
    </source>
</evidence>
<keyword evidence="5" id="KW-1185">Reference proteome</keyword>
<dbReference type="Pfam" id="PF13101">
    <property type="entry name" value="DUF3945"/>
    <property type="match status" value="2"/>
</dbReference>
<gene>
    <name evidence="4" type="ORF">CLV62_13536</name>
</gene>
<dbReference type="EMBL" id="QICL01000035">
    <property type="protein sequence ID" value="PXV59464.1"/>
    <property type="molecule type" value="Genomic_DNA"/>
</dbReference>
<feature type="compositionally biased region" description="Basic and acidic residues" evidence="1">
    <location>
        <begin position="470"/>
        <end position="481"/>
    </location>
</feature>
<proteinExistence type="predicted"/>
<dbReference type="Pfam" id="PF13351">
    <property type="entry name" value="DUF4099"/>
    <property type="match status" value="1"/>
</dbReference>
<organism evidence="4 5">
    <name type="scientific">Dysgonomonas alginatilytica</name>
    <dbReference type="NCBI Taxonomy" id="1605892"/>
    <lineage>
        <taxon>Bacteria</taxon>
        <taxon>Pseudomonadati</taxon>
        <taxon>Bacteroidota</taxon>
        <taxon>Bacteroidia</taxon>
        <taxon>Bacteroidales</taxon>
        <taxon>Dysgonomonadaceae</taxon>
        <taxon>Dysgonomonas</taxon>
    </lineage>
</organism>
<sequence>MDDFVNKRGCASTNYLQNYFLMNDKQKDLKNQDVLLVTEKGSNKLKVVSGINEDGTPKTVDPKTKNEPEFLKIDKHADVLENFMSNFLRQCKDPTHFQFFKIPFEQLEKIVPVLQEMLKNPEEPSNKEILDNHRVLPEAFSKKEYQAVDESRIDWKQFEQLGVTKEMLEQTKSMDKLLNWQKTPVLLPIKAEIGETVIRTDARLSFRETPEGKLSLVVHALRKEPQLEGLVYGARLSEDDKQNLRQTGNAGRLVEVEPVKDHKMMAFVSVDKLTNELIAVRADKIKIPNEIKGVTLNEAQKTDLSQGKATYIEGMTSKNGKEFNATVQINADKRGLEFKFDNGNKLEKSQNQNQQQDQSEGTKFRIPTKLLGAELSPQQQTQLKAGQTIYVTGMTDKAGEKFNAYIKVNTEKGKLDFFKWNPDKAQKQGAEVTPDNTAKTQVAVNSEGKTDEATKNLTEPIKQGQTAPNEKQEQKKEEQKKEVKKSKGMKM</sequence>
<accession>A0A2V3PL79</accession>